<dbReference type="EMBL" id="JAMBOL010000001">
    <property type="protein sequence ID" value="MCM3712484.1"/>
    <property type="molecule type" value="Genomic_DNA"/>
</dbReference>
<dbReference type="RefSeq" id="WP_251221365.1">
    <property type="nucleotide sequence ID" value="NZ_JAMBOL010000001.1"/>
</dbReference>
<protein>
    <submittedName>
        <fullName evidence="2">Uncharacterized protein</fullName>
    </submittedName>
</protein>
<evidence type="ECO:0000313" key="3">
    <source>
        <dbReference type="Proteomes" id="UP001139179"/>
    </source>
</evidence>
<dbReference type="Proteomes" id="UP001139179">
    <property type="component" value="Unassembled WGS sequence"/>
</dbReference>
<evidence type="ECO:0000256" key="1">
    <source>
        <dbReference type="SAM" id="SignalP"/>
    </source>
</evidence>
<keyword evidence="3" id="KW-1185">Reference proteome</keyword>
<gene>
    <name evidence="2" type="ORF">M3202_00180</name>
</gene>
<reference evidence="2" key="1">
    <citation type="submission" date="2022-05" db="EMBL/GenBank/DDBJ databases">
        <title>Comparative Genomics of Spacecraft Associated Microbes.</title>
        <authorList>
            <person name="Tran M.T."/>
            <person name="Wright A."/>
            <person name="Seuylemezian A."/>
            <person name="Eisen J."/>
            <person name="Coil D."/>
        </authorList>
    </citation>
    <scope>NUCLEOTIDE SEQUENCE</scope>
    <source>
        <strain evidence="2">214.1.1</strain>
    </source>
</reference>
<sequence>MKKLTSGIVVFLLLFSLYVPAEIKASTKTIKNLTPGDLVTYSDREWVYLQSMAGEPQGLFLRTNSEISRYYYNSGSPIDVNMNFDPNDPLTVANWLNVTSTNWSIRTGFRQ</sequence>
<organism evidence="2 3">
    <name type="scientific">Halalkalibacter oceani</name>
    <dbReference type="NCBI Taxonomy" id="1653776"/>
    <lineage>
        <taxon>Bacteria</taxon>
        <taxon>Bacillati</taxon>
        <taxon>Bacillota</taxon>
        <taxon>Bacilli</taxon>
        <taxon>Bacillales</taxon>
        <taxon>Bacillaceae</taxon>
        <taxon>Halalkalibacter</taxon>
    </lineage>
</organism>
<accession>A0A9X2DL17</accession>
<feature type="signal peptide" evidence="1">
    <location>
        <begin position="1"/>
        <end position="21"/>
    </location>
</feature>
<name>A0A9X2DL17_9BACI</name>
<feature type="chain" id="PRO_5040922061" evidence="1">
    <location>
        <begin position="22"/>
        <end position="111"/>
    </location>
</feature>
<dbReference type="AlphaFoldDB" id="A0A9X2DL17"/>
<evidence type="ECO:0000313" key="2">
    <source>
        <dbReference type="EMBL" id="MCM3712484.1"/>
    </source>
</evidence>
<keyword evidence="1" id="KW-0732">Signal</keyword>
<proteinExistence type="predicted"/>
<comment type="caution">
    <text evidence="2">The sequence shown here is derived from an EMBL/GenBank/DDBJ whole genome shotgun (WGS) entry which is preliminary data.</text>
</comment>